<protein>
    <submittedName>
        <fullName evidence="1">Uncharacterized protein</fullName>
    </submittedName>
</protein>
<gene>
    <name evidence="1" type="ORF">Vadar_033629</name>
</gene>
<proteinExistence type="predicted"/>
<sequence>MAGKQQQPLPEEANELVQTVQVHTESEDVTIVDMDEYKAACDSPVPKFEQHTEAMLEEIDQIEDVMEDIPEEPVSDIDSVDKRNPLAVVEYIDDIYAYYKKVEVIIYLSAIPDSSSCSELDETVTCAHS</sequence>
<dbReference type="Proteomes" id="UP000828048">
    <property type="component" value="Chromosome 7"/>
</dbReference>
<evidence type="ECO:0000313" key="2">
    <source>
        <dbReference type="Proteomes" id="UP000828048"/>
    </source>
</evidence>
<name>A0ACB7YBJ3_9ERIC</name>
<accession>A0ACB7YBJ3</accession>
<organism evidence="1 2">
    <name type="scientific">Vaccinium darrowii</name>
    <dbReference type="NCBI Taxonomy" id="229202"/>
    <lineage>
        <taxon>Eukaryota</taxon>
        <taxon>Viridiplantae</taxon>
        <taxon>Streptophyta</taxon>
        <taxon>Embryophyta</taxon>
        <taxon>Tracheophyta</taxon>
        <taxon>Spermatophyta</taxon>
        <taxon>Magnoliopsida</taxon>
        <taxon>eudicotyledons</taxon>
        <taxon>Gunneridae</taxon>
        <taxon>Pentapetalae</taxon>
        <taxon>asterids</taxon>
        <taxon>Ericales</taxon>
        <taxon>Ericaceae</taxon>
        <taxon>Vaccinioideae</taxon>
        <taxon>Vaccinieae</taxon>
        <taxon>Vaccinium</taxon>
    </lineage>
</organism>
<reference evidence="1 2" key="1">
    <citation type="journal article" date="2021" name="Hortic Res">
        <title>High-quality reference genome and annotation aids understanding of berry development for evergreen blueberry (Vaccinium darrowii).</title>
        <authorList>
            <person name="Yu J."/>
            <person name="Hulse-Kemp A.M."/>
            <person name="Babiker E."/>
            <person name="Staton M."/>
        </authorList>
    </citation>
    <scope>NUCLEOTIDE SEQUENCE [LARGE SCALE GENOMIC DNA]</scope>
    <source>
        <strain evidence="2">cv. NJ 8807/NJ 8810</strain>
        <tissue evidence="1">Young leaf</tissue>
    </source>
</reference>
<evidence type="ECO:0000313" key="1">
    <source>
        <dbReference type="EMBL" id="KAH7850477.1"/>
    </source>
</evidence>
<comment type="caution">
    <text evidence="1">The sequence shown here is derived from an EMBL/GenBank/DDBJ whole genome shotgun (WGS) entry which is preliminary data.</text>
</comment>
<dbReference type="EMBL" id="CM037157">
    <property type="protein sequence ID" value="KAH7850477.1"/>
    <property type="molecule type" value="Genomic_DNA"/>
</dbReference>
<keyword evidence="2" id="KW-1185">Reference proteome</keyword>